<organism evidence="1 2">
    <name type="scientific">Methylorubrum salsuginis</name>
    <dbReference type="NCBI Taxonomy" id="414703"/>
    <lineage>
        <taxon>Bacteria</taxon>
        <taxon>Pseudomonadati</taxon>
        <taxon>Pseudomonadota</taxon>
        <taxon>Alphaproteobacteria</taxon>
        <taxon>Hyphomicrobiales</taxon>
        <taxon>Methylobacteriaceae</taxon>
        <taxon>Methylorubrum</taxon>
    </lineage>
</organism>
<reference evidence="2" key="1">
    <citation type="submission" date="2016-10" db="EMBL/GenBank/DDBJ databases">
        <authorList>
            <person name="Varghese N."/>
            <person name="Submissions S."/>
        </authorList>
    </citation>
    <scope>NUCLEOTIDE SEQUENCE [LARGE SCALE GENOMIC DNA]</scope>
    <source>
        <strain evidence="2">CGMCC 1.6474</strain>
    </source>
</reference>
<dbReference type="EMBL" id="FOSV01000039">
    <property type="protein sequence ID" value="SFM03078.1"/>
    <property type="molecule type" value="Genomic_DNA"/>
</dbReference>
<name>A0A1I4MIS7_9HYPH</name>
<accession>A0A1I4MIS7</accession>
<evidence type="ECO:0000313" key="2">
    <source>
        <dbReference type="Proteomes" id="UP000198804"/>
    </source>
</evidence>
<proteinExistence type="predicted"/>
<keyword evidence="2" id="KW-1185">Reference proteome</keyword>
<dbReference type="STRING" id="414703.SAMN04488125_13917"/>
<dbReference type="Proteomes" id="UP000198804">
    <property type="component" value="Unassembled WGS sequence"/>
</dbReference>
<sequence length="61" mass="7258">MQDSHRTELSGEIRLTMRHMTPHVRRLFNLVEEPLREVRHPFIGANRATRRAAEARARRRA</sequence>
<protein>
    <submittedName>
        <fullName evidence="1">Uncharacterized protein</fullName>
    </submittedName>
</protein>
<dbReference type="AlphaFoldDB" id="A0A1I4MIS7"/>
<gene>
    <name evidence="1" type="ORF">SAMN04488125_13917</name>
</gene>
<evidence type="ECO:0000313" key="1">
    <source>
        <dbReference type="EMBL" id="SFM03078.1"/>
    </source>
</evidence>